<dbReference type="PANTHER" id="PTHR22916:SF71">
    <property type="entry name" value="GLYCOSYL TRANSFERASE"/>
    <property type="match status" value="1"/>
</dbReference>
<accession>A0AAP9MS40</accession>
<dbReference type="Gene3D" id="3.90.550.10">
    <property type="entry name" value="Spore Coat Polysaccharide Biosynthesis Protein SpsA, Chain A"/>
    <property type="match status" value="1"/>
</dbReference>
<evidence type="ECO:0000313" key="2">
    <source>
        <dbReference type="EMBL" id="QJE07993.1"/>
    </source>
</evidence>
<name>A0AAP9MS40_ECOLX</name>
<dbReference type="RefSeq" id="WP_001370493.1">
    <property type="nucleotide sequence ID" value="NZ_BDJN01000045.1"/>
</dbReference>
<dbReference type="PANTHER" id="PTHR22916">
    <property type="entry name" value="GLYCOSYLTRANSFERASE"/>
    <property type="match status" value="1"/>
</dbReference>
<dbReference type="Proteomes" id="UP000502462">
    <property type="component" value="Chromosome"/>
</dbReference>
<protein>
    <submittedName>
        <fullName evidence="2">Glycosyltransferase family 2 protein</fullName>
    </submittedName>
</protein>
<dbReference type="AlphaFoldDB" id="A0AAP9MS40"/>
<gene>
    <name evidence="2" type="ORF">A9225_23605</name>
</gene>
<dbReference type="EMBL" id="CP051631">
    <property type="protein sequence ID" value="QJE07993.1"/>
    <property type="molecule type" value="Genomic_DNA"/>
</dbReference>
<reference evidence="2 3" key="1">
    <citation type="submission" date="2020-04" db="EMBL/GenBank/DDBJ databases">
        <title>Closed genome of O121:H19 shiga- toxin Escherichia coli isolated from flour in USA, 2016.</title>
        <authorList>
            <person name="Haendiges J."/>
            <person name="Jinneman K.C."/>
            <person name="Gonzalez-Escalona N."/>
        </authorList>
    </citation>
    <scope>NUCLEOTIDE SEQUENCE [LARGE SCALE GENOMIC DNA]</scope>
    <source>
        <strain evidence="2 3">FDA858783-1-52</strain>
    </source>
</reference>
<dbReference type="SUPFAM" id="SSF53448">
    <property type="entry name" value="Nucleotide-diphospho-sugar transferases"/>
    <property type="match status" value="1"/>
</dbReference>
<dbReference type="GO" id="GO:0016758">
    <property type="term" value="F:hexosyltransferase activity"/>
    <property type="evidence" value="ECO:0007669"/>
    <property type="project" value="UniProtKB-ARBA"/>
</dbReference>
<sequence>MEGTVPKVSVCVITYNQAKYIKQCIESLITQDCDFDYEIIVSDDCSTDNTREILEHLYHQYPEKIRIFIHEKNLGVTKNYLFLHEQAQGEYIAHVDGDDYYFSNKLSLQARYLDENKECNIVWHPMLLDNNSRVFNGYQQSGTNFVDLKFTQGDIIQYISVGKNSSKMYRKTVRDIDIPAFELVDYLVNVEQVQNGYGGYASNEPLGVYRVGVGISSSGDKTRIALRDTFLYLLKKYPKYRLEINTAALTYFIRDIFARRKSAKIFLHVWIKTFHPFSVIKLLKGMSTIKKLKYRA</sequence>
<organism evidence="2 3">
    <name type="scientific">Escherichia coli O121</name>
    <dbReference type="NCBI Taxonomy" id="1055537"/>
    <lineage>
        <taxon>Bacteria</taxon>
        <taxon>Pseudomonadati</taxon>
        <taxon>Pseudomonadota</taxon>
        <taxon>Gammaproteobacteria</taxon>
        <taxon>Enterobacterales</taxon>
        <taxon>Enterobacteriaceae</taxon>
        <taxon>Escherichia</taxon>
    </lineage>
</organism>
<proteinExistence type="predicted"/>
<evidence type="ECO:0000259" key="1">
    <source>
        <dbReference type="Pfam" id="PF00535"/>
    </source>
</evidence>
<dbReference type="InterPro" id="IPR029044">
    <property type="entry name" value="Nucleotide-diphossugar_trans"/>
</dbReference>
<dbReference type="InterPro" id="IPR001173">
    <property type="entry name" value="Glyco_trans_2-like"/>
</dbReference>
<dbReference type="Pfam" id="PF00535">
    <property type="entry name" value="Glycos_transf_2"/>
    <property type="match status" value="1"/>
</dbReference>
<feature type="domain" description="Glycosyltransferase 2-like" evidence="1">
    <location>
        <begin position="9"/>
        <end position="134"/>
    </location>
</feature>
<evidence type="ECO:0000313" key="3">
    <source>
        <dbReference type="Proteomes" id="UP000502462"/>
    </source>
</evidence>